<sequence length="34" mass="4003">MFILKQRVLYPLTTDPHSDPECRRPRHHLGVDCA</sequence>
<dbReference type="EMBL" id="GBXM01003426">
    <property type="protein sequence ID" value="JAI05152.1"/>
    <property type="molecule type" value="Transcribed_RNA"/>
</dbReference>
<proteinExistence type="predicted"/>
<dbReference type="AlphaFoldDB" id="A0A0E9XRT9"/>
<name>A0A0E9XRT9_ANGAN</name>
<evidence type="ECO:0000313" key="1">
    <source>
        <dbReference type="EMBL" id="JAI05152.1"/>
    </source>
</evidence>
<reference evidence="1" key="1">
    <citation type="submission" date="2014-11" db="EMBL/GenBank/DDBJ databases">
        <authorList>
            <person name="Amaro Gonzalez C."/>
        </authorList>
    </citation>
    <scope>NUCLEOTIDE SEQUENCE</scope>
</reference>
<reference evidence="1" key="2">
    <citation type="journal article" date="2015" name="Fish Shellfish Immunol.">
        <title>Early steps in the European eel (Anguilla anguilla)-Vibrio vulnificus interaction in the gills: Role of the RtxA13 toxin.</title>
        <authorList>
            <person name="Callol A."/>
            <person name="Pajuelo D."/>
            <person name="Ebbesson L."/>
            <person name="Teles M."/>
            <person name="MacKenzie S."/>
            <person name="Amaro C."/>
        </authorList>
    </citation>
    <scope>NUCLEOTIDE SEQUENCE</scope>
</reference>
<protein>
    <submittedName>
        <fullName evidence="1">Uncharacterized protein</fullName>
    </submittedName>
</protein>
<accession>A0A0E9XRT9</accession>
<organism evidence="1">
    <name type="scientific">Anguilla anguilla</name>
    <name type="common">European freshwater eel</name>
    <name type="synonym">Muraena anguilla</name>
    <dbReference type="NCBI Taxonomy" id="7936"/>
    <lineage>
        <taxon>Eukaryota</taxon>
        <taxon>Metazoa</taxon>
        <taxon>Chordata</taxon>
        <taxon>Craniata</taxon>
        <taxon>Vertebrata</taxon>
        <taxon>Euteleostomi</taxon>
        <taxon>Actinopterygii</taxon>
        <taxon>Neopterygii</taxon>
        <taxon>Teleostei</taxon>
        <taxon>Anguilliformes</taxon>
        <taxon>Anguillidae</taxon>
        <taxon>Anguilla</taxon>
    </lineage>
</organism>